<dbReference type="EMBL" id="CAJNOR010003140">
    <property type="protein sequence ID" value="CAF1381860.1"/>
    <property type="molecule type" value="Genomic_DNA"/>
</dbReference>
<evidence type="ECO:0000259" key="2">
    <source>
        <dbReference type="PROSITE" id="PS50802"/>
    </source>
</evidence>
<dbReference type="InterPro" id="IPR003323">
    <property type="entry name" value="OTU_dom"/>
</dbReference>
<dbReference type="PANTHER" id="PTHR21093:SF2">
    <property type="entry name" value="DIVERGENT PROTEIN KINASE DOMAIN 1C"/>
    <property type="match status" value="1"/>
</dbReference>
<dbReference type="Pfam" id="PF02338">
    <property type="entry name" value="OTU"/>
    <property type="match status" value="1"/>
</dbReference>
<dbReference type="Gene3D" id="3.90.70.80">
    <property type="match status" value="1"/>
</dbReference>
<protein>
    <recommendedName>
        <fullName evidence="2">OTU domain-containing protein</fullName>
    </recommendedName>
</protein>
<dbReference type="InterPro" id="IPR038765">
    <property type="entry name" value="Papain-like_cys_pep_sf"/>
</dbReference>
<sequence length="692" mass="79860">MAEQNPSENFEDESSRHRRERRELQATIQQLKKSVNKNDKARKKKVDGEIKALEEEFGKRWQHFDENATTESNNTAIPNQSDENHPSAQATPVENEEKQHVSRKARRFANKEKRQAEADANLEVIDYDNQPDFIRCRNESASIDEQLSKLGLELRSIPSDGNCLFASIVDQTSDFSVRQLRETVAKYLREHREEYEPFIDTDYDVYCDKLSKENVWGGQIELQVCAIILQRPIEVIQGGGNQPIRINHSSSRSPIIITYHRYLYANGEHYNMLAILVLFIAVVCFKYFNDSQELVHQDIGQCDMHEAQKIIDNLCELYSLGQVTGSQCSALCNANSTITLAQCLSLSSSKIVLLMSTNASSYVVLKSSRRYFDRENTDVLFNEPIVSIPSSLFRFYDIINSTLTTHMGNALTNLTHEKLIRRLFRHDRIENSVILLENFDEVVVKYNDYYEQNLALSLTTELNTLYSLMTQHEFLLSHYYRSKHELMPKILGWCGHTYLTEHLTPLNHPQIEEQLEADTWIPKAWLANRLLQLVDSFEQELHAPLHLCDLQLSNFGVSAGGNIKLLDLDMAYFNGLIPLYPPEKCRRHSDCSFFDCSGYCDKRTRRCHTNRRINNNLQVLCEKVLVKLLKPETIPSRLHDVLLSYVHKCASPLGRYKRARDLKIEASPRLLRIMQVMLDGELRSANITSNLF</sequence>
<dbReference type="PROSITE" id="PS50802">
    <property type="entry name" value="OTU"/>
    <property type="match status" value="1"/>
</dbReference>
<dbReference type="AlphaFoldDB" id="A0A815JNL8"/>
<accession>A0A815JNL8</accession>
<feature type="domain" description="OTU" evidence="2">
    <location>
        <begin position="152"/>
        <end position="276"/>
    </location>
</feature>
<dbReference type="GO" id="GO:0005789">
    <property type="term" value="C:endoplasmic reticulum membrane"/>
    <property type="evidence" value="ECO:0007669"/>
    <property type="project" value="UniProtKB-SubCell"/>
</dbReference>
<feature type="region of interest" description="Disordered" evidence="1">
    <location>
        <begin position="1"/>
        <end position="24"/>
    </location>
</feature>
<dbReference type="Proteomes" id="UP000663828">
    <property type="component" value="Unassembled WGS sequence"/>
</dbReference>
<gene>
    <name evidence="3" type="ORF">XAT740_LOCUS33119</name>
</gene>
<evidence type="ECO:0000313" key="4">
    <source>
        <dbReference type="Proteomes" id="UP000663828"/>
    </source>
</evidence>
<reference evidence="3" key="1">
    <citation type="submission" date="2021-02" db="EMBL/GenBank/DDBJ databases">
        <authorList>
            <person name="Nowell W R."/>
        </authorList>
    </citation>
    <scope>NUCLEOTIDE SEQUENCE</scope>
</reference>
<name>A0A815JNL8_ADIRI</name>
<dbReference type="PANTHER" id="PTHR21093">
    <property type="entry name" value="DIVERGENT PROTEIN KINASE DOMAIN 1C-RELATED"/>
    <property type="match status" value="1"/>
</dbReference>
<evidence type="ECO:0000313" key="3">
    <source>
        <dbReference type="EMBL" id="CAF1381860.1"/>
    </source>
</evidence>
<organism evidence="3 4">
    <name type="scientific">Adineta ricciae</name>
    <name type="common">Rotifer</name>
    <dbReference type="NCBI Taxonomy" id="249248"/>
    <lineage>
        <taxon>Eukaryota</taxon>
        <taxon>Metazoa</taxon>
        <taxon>Spiralia</taxon>
        <taxon>Gnathifera</taxon>
        <taxon>Rotifera</taxon>
        <taxon>Eurotatoria</taxon>
        <taxon>Bdelloidea</taxon>
        <taxon>Adinetida</taxon>
        <taxon>Adinetidae</taxon>
        <taxon>Adineta</taxon>
    </lineage>
</organism>
<dbReference type="SUPFAM" id="SSF54001">
    <property type="entry name" value="Cysteine proteinases"/>
    <property type="match status" value="1"/>
</dbReference>
<evidence type="ECO:0000256" key="1">
    <source>
        <dbReference type="SAM" id="MobiDB-lite"/>
    </source>
</evidence>
<dbReference type="Pfam" id="PF12260">
    <property type="entry name" value="PIP49_C"/>
    <property type="match status" value="1"/>
</dbReference>
<feature type="region of interest" description="Disordered" evidence="1">
    <location>
        <begin position="71"/>
        <end position="115"/>
    </location>
</feature>
<keyword evidence="4" id="KW-1185">Reference proteome</keyword>
<feature type="compositionally biased region" description="Polar residues" evidence="1">
    <location>
        <begin position="71"/>
        <end position="92"/>
    </location>
</feature>
<proteinExistence type="predicted"/>
<comment type="caution">
    <text evidence="3">The sequence shown here is derived from an EMBL/GenBank/DDBJ whole genome shotgun (WGS) entry which is preliminary data.</text>
</comment>
<dbReference type="InterPro" id="IPR022049">
    <property type="entry name" value="FAM69_kinase_dom"/>
</dbReference>